<dbReference type="EMBL" id="FNVN01000003">
    <property type="protein sequence ID" value="SEG53391.1"/>
    <property type="molecule type" value="Genomic_DNA"/>
</dbReference>
<evidence type="ECO:0000256" key="1">
    <source>
        <dbReference type="SAM" id="MobiDB-lite"/>
    </source>
</evidence>
<dbReference type="KEGG" id="hlm:DV707_09155"/>
<proteinExistence type="predicted"/>
<gene>
    <name evidence="2" type="ORF">DV707_09155</name>
    <name evidence="3" type="ORF">SAMN04488133_2581</name>
</gene>
<sequence length="520" mass="58027">MTLDSVRCGTVTQTDRTSVDRLRWLTEQLLVRDADVHATAVSALADEGDERVVPHLVELLVIDSIANDWERFGFPAVLRERDPPRYLELPEVRWPGIRDALASLADPDFDSDHAWVEWETWYSQQEIDPLDGFEEWKLRLYRSYLPPVGGLLDCEPREFDLQGIRWGNCDRSFLAALNGPTFVPGEAVDASGDADDRDVPEDDAPERYLDDDHVVFGFEIEGTAYAVPRWVLFPHELLNAELQGVPVSLTYCTLCNAPILYDRRVPTGGDGADGPSGADDPDGADALDVRTFGSTGMLASGNKVMYDEETETLWDQHAGTPIGGETLATDPDLFLDQFAVTQTEWGDWKAEYPATLALDLDTGYGYDYSYYDGNVDFFEHYWNREEIVQPGVRREEGPLPEKASVYGVVADDPDEVWVISIDDLREGEGSVLEAEIGDRDVVALLDATDDVAVYEAPAGPVERVETDEGEIALVDGEGTRWSLSRNELRSAGGETRERIPGRHGLWFAFRTHYETAHVLS</sequence>
<organism evidence="3 4">
    <name type="scientific">Halobellus limi</name>
    <dbReference type="NCBI Taxonomy" id="699433"/>
    <lineage>
        <taxon>Archaea</taxon>
        <taxon>Methanobacteriati</taxon>
        <taxon>Methanobacteriota</taxon>
        <taxon>Stenosarchaea group</taxon>
        <taxon>Halobacteria</taxon>
        <taxon>Halobacteriales</taxon>
        <taxon>Haloferacaceae</taxon>
        <taxon>Halobellus</taxon>
    </lineage>
</organism>
<dbReference type="Proteomes" id="UP000236740">
    <property type="component" value="Unassembled WGS sequence"/>
</dbReference>
<feature type="compositionally biased region" description="Acidic residues" evidence="1">
    <location>
        <begin position="192"/>
        <end position="204"/>
    </location>
</feature>
<feature type="region of interest" description="Disordered" evidence="1">
    <location>
        <begin position="185"/>
        <end position="205"/>
    </location>
</feature>
<dbReference type="AlphaFoldDB" id="A0A1H6AXW5"/>
<dbReference type="Pfam" id="PF11376">
    <property type="entry name" value="DUF3179"/>
    <property type="match status" value="1"/>
</dbReference>
<evidence type="ECO:0000313" key="3">
    <source>
        <dbReference type="EMBL" id="SEG53391.1"/>
    </source>
</evidence>
<reference evidence="2 5" key="2">
    <citation type="journal article" date="2019" name="Nat. Commun.">
        <title>A new type of DNA phosphorothioation-based antiviral system in archaea.</title>
        <authorList>
            <person name="Xiong L."/>
            <person name="Liu S."/>
            <person name="Chen S."/>
            <person name="Xiao Y."/>
            <person name="Zhu B."/>
            <person name="Gao Y."/>
            <person name="Zhang Y."/>
            <person name="Chen B."/>
            <person name="Luo J."/>
            <person name="Deng Z."/>
            <person name="Chen X."/>
            <person name="Wang L."/>
            <person name="Chen S."/>
        </authorList>
    </citation>
    <scope>NUCLEOTIDE SEQUENCE [LARGE SCALE GENOMIC DNA]</scope>
    <source>
        <strain evidence="2 5">CGMCC 1.10331</strain>
    </source>
</reference>
<evidence type="ECO:0000313" key="2">
    <source>
        <dbReference type="EMBL" id="QCC47811.1"/>
    </source>
</evidence>
<accession>A0A1H6AXW5</accession>
<protein>
    <submittedName>
        <fullName evidence="2">DUF3179 domain-containing protein</fullName>
    </submittedName>
</protein>
<evidence type="ECO:0000313" key="5">
    <source>
        <dbReference type="Proteomes" id="UP000296733"/>
    </source>
</evidence>
<dbReference type="InterPro" id="IPR021516">
    <property type="entry name" value="DUF3179"/>
</dbReference>
<evidence type="ECO:0000313" key="4">
    <source>
        <dbReference type="Proteomes" id="UP000236740"/>
    </source>
</evidence>
<name>A0A1H6AXW5_9EURY</name>
<dbReference type="Proteomes" id="UP000296733">
    <property type="component" value="Chromosome"/>
</dbReference>
<reference evidence="3 4" key="1">
    <citation type="submission" date="2016-10" db="EMBL/GenBank/DDBJ databases">
        <authorList>
            <person name="de Groot N.N."/>
        </authorList>
    </citation>
    <scope>NUCLEOTIDE SEQUENCE [LARGE SCALE GENOMIC DNA]</scope>
    <source>
        <strain evidence="3 4">CGMCC 1.10331</strain>
    </source>
</reference>
<dbReference type="EMBL" id="CP031311">
    <property type="protein sequence ID" value="QCC47811.1"/>
    <property type="molecule type" value="Genomic_DNA"/>
</dbReference>
<feature type="region of interest" description="Disordered" evidence="1">
    <location>
        <begin position="266"/>
        <end position="285"/>
    </location>
</feature>
<keyword evidence="4" id="KW-1185">Reference proteome</keyword>